<keyword evidence="4" id="KW-1185">Reference proteome</keyword>
<accession>A0ABQ8TFS5</accession>
<dbReference type="InterPro" id="IPR012337">
    <property type="entry name" value="RNaseH-like_sf"/>
</dbReference>
<dbReference type="InterPro" id="IPR006186">
    <property type="entry name" value="Ser/Thr-sp_prot-phosphatase"/>
</dbReference>
<proteinExistence type="inferred from homology"/>
<dbReference type="Gene3D" id="3.30.420.10">
    <property type="entry name" value="Ribonuclease H-like superfamily/Ribonuclease H"/>
    <property type="match status" value="1"/>
</dbReference>
<protein>
    <recommendedName>
        <fullName evidence="1">Serine/threonine-protein phosphatase</fullName>
        <ecNumber evidence="1">3.1.3.16</ecNumber>
    </recommendedName>
</protein>
<comment type="caution">
    <text evidence="3">The sequence shown here is derived from an EMBL/GenBank/DDBJ whole genome shotgun (WGS) entry which is preliminary data.</text>
</comment>
<dbReference type="PANTHER" id="PTHR11668:SF496">
    <property type="entry name" value="SERINE_THREONINE-PROTEIN PHOSPHATASE"/>
    <property type="match status" value="1"/>
</dbReference>
<dbReference type="PROSITE" id="PS50879">
    <property type="entry name" value="RNASE_H_1"/>
    <property type="match status" value="1"/>
</dbReference>
<dbReference type="EC" id="3.1.3.16" evidence="1"/>
<reference evidence="3 4" key="1">
    <citation type="journal article" date="2022" name="Allergy">
        <title>Genome assembly and annotation of Periplaneta americana reveal a comprehensive cockroach allergen profile.</title>
        <authorList>
            <person name="Wang L."/>
            <person name="Xiong Q."/>
            <person name="Saelim N."/>
            <person name="Wang L."/>
            <person name="Nong W."/>
            <person name="Wan A.T."/>
            <person name="Shi M."/>
            <person name="Liu X."/>
            <person name="Cao Q."/>
            <person name="Hui J.H.L."/>
            <person name="Sookrung N."/>
            <person name="Leung T.F."/>
            <person name="Tungtrongchitr A."/>
            <person name="Tsui S.K.W."/>
        </authorList>
    </citation>
    <scope>NUCLEOTIDE SEQUENCE [LARGE SCALE GENOMIC DNA]</scope>
    <source>
        <strain evidence="3">PWHHKU_190912</strain>
    </source>
</reference>
<dbReference type="InterPro" id="IPR004843">
    <property type="entry name" value="Calcineurin-like_PHP"/>
</dbReference>
<sequence>MSPGSNTESYPAFAHIGLRKTPEKTSTSYLAKSLHHIGILESPEFMLATLWIPSLCLLVQLCQELLQWRDTVGGKRKAEPPLKRLSLGYGTSFDGEITAISESLRNLLCQINKFKNAVILSDSKAAILSIVSKHTPSSQIAEINKMLSQLITLNKRIVFQWIPSHCGILGNENADALAKKGSTATYRPVTKSTYFSVKRFIKPTYLDFNKQNLIAQSQGKKWNSLHHNPQLIPDLPRKSSVAAFRLATGHDCLAKHLHRIGIYQSPNCPLCNSNQEMDSEHLNICASVANHDNTFEKYWSARGDVHGNYQDLTAFEKVLLHLGASVTPATILYLGDYVDRGQYGVEVVARLFALKAKNPNQFFLLRGNHEIRLVQIQFTFRTECINKFGEVLGNRVWEAVNEVFDHMPFAAVIDRKVFCCHGGIPPPWLCPLVNVINSIPCPLNTPDEQSALAWELMWNDPISDGKIPEPLRMELIANEGFATNTRRGTAHVWNTEALEHFLMVNNLSHVIRAHEMQQTGFQLGDAHVQAIRKIQQALGDDVMSITQIKERYNCFKYGRISVESEPHSGSPSKNQNDNVID</sequence>
<name>A0ABQ8TFS5_PERAM</name>
<comment type="catalytic activity">
    <reaction evidence="1">
        <text>O-phospho-L-threonyl-[protein] + H2O = L-threonyl-[protein] + phosphate</text>
        <dbReference type="Rhea" id="RHEA:47004"/>
        <dbReference type="Rhea" id="RHEA-COMP:11060"/>
        <dbReference type="Rhea" id="RHEA-COMP:11605"/>
        <dbReference type="ChEBI" id="CHEBI:15377"/>
        <dbReference type="ChEBI" id="CHEBI:30013"/>
        <dbReference type="ChEBI" id="CHEBI:43474"/>
        <dbReference type="ChEBI" id="CHEBI:61977"/>
        <dbReference type="EC" id="3.1.3.16"/>
    </reaction>
</comment>
<dbReference type="Gene3D" id="3.60.21.10">
    <property type="match status" value="1"/>
</dbReference>
<evidence type="ECO:0000313" key="3">
    <source>
        <dbReference type="EMBL" id="KAJ4445182.1"/>
    </source>
</evidence>
<dbReference type="InterPro" id="IPR050341">
    <property type="entry name" value="PP1_catalytic_subunit"/>
</dbReference>
<dbReference type="PRINTS" id="PR00114">
    <property type="entry name" value="STPHPHTASE"/>
</dbReference>
<dbReference type="PROSITE" id="PS00125">
    <property type="entry name" value="SER_THR_PHOSPHATASE"/>
    <property type="match status" value="1"/>
</dbReference>
<dbReference type="SUPFAM" id="SSF56300">
    <property type="entry name" value="Metallo-dependent phosphatases"/>
    <property type="match status" value="1"/>
</dbReference>
<dbReference type="CDD" id="cd09276">
    <property type="entry name" value="Rnase_HI_RT_non_LTR"/>
    <property type="match status" value="1"/>
</dbReference>
<feature type="domain" description="RNase H type-1" evidence="2">
    <location>
        <begin position="51"/>
        <end position="183"/>
    </location>
</feature>
<dbReference type="EMBL" id="JAJSOF020000011">
    <property type="protein sequence ID" value="KAJ4445182.1"/>
    <property type="molecule type" value="Genomic_DNA"/>
</dbReference>
<dbReference type="PANTHER" id="PTHR11668">
    <property type="entry name" value="SERINE/THREONINE PROTEIN PHOSPHATASE"/>
    <property type="match status" value="1"/>
</dbReference>
<keyword evidence="1" id="KW-0378">Hydrolase</keyword>
<gene>
    <name evidence="3" type="ORF">ANN_06983</name>
</gene>
<dbReference type="Proteomes" id="UP001148838">
    <property type="component" value="Unassembled WGS sequence"/>
</dbReference>
<dbReference type="SUPFAM" id="SSF53098">
    <property type="entry name" value="Ribonuclease H-like"/>
    <property type="match status" value="1"/>
</dbReference>
<comment type="similarity">
    <text evidence="1">Belongs to the PPP phosphatase family.</text>
</comment>
<dbReference type="Pfam" id="PF00075">
    <property type="entry name" value="RNase_H"/>
    <property type="match status" value="1"/>
</dbReference>
<dbReference type="CDD" id="cd00144">
    <property type="entry name" value="MPP_PPP_family"/>
    <property type="match status" value="1"/>
</dbReference>
<evidence type="ECO:0000313" key="4">
    <source>
        <dbReference type="Proteomes" id="UP001148838"/>
    </source>
</evidence>
<evidence type="ECO:0000256" key="1">
    <source>
        <dbReference type="RuleBase" id="RU004273"/>
    </source>
</evidence>
<evidence type="ECO:0000259" key="2">
    <source>
        <dbReference type="PROSITE" id="PS50879"/>
    </source>
</evidence>
<organism evidence="3 4">
    <name type="scientific">Periplaneta americana</name>
    <name type="common">American cockroach</name>
    <name type="synonym">Blatta americana</name>
    <dbReference type="NCBI Taxonomy" id="6978"/>
    <lineage>
        <taxon>Eukaryota</taxon>
        <taxon>Metazoa</taxon>
        <taxon>Ecdysozoa</taxon>
        <taxon>Arthropoda</taxon>
        <taxon>Hexapoda</taxon>
        <taxon>Insecta</taxon>
        <taxon>Pterygota</taxon>
        <taxon>Neoptera</taxon>
        <taxon>Polyneoptera</taxon>
        <taxon>Dictyoptera</taxon>
        <taxon>Blattodea</taxon>
        <taxon>Blattoidea</taxon>
        <taxon>Blattidae</taxon>
        <taxon>Blattinae</taxon>
        <taxon>Periplaneta</taxon>
    </lineage>
</organism>
<dbReference type="InterPro" id="IPR029052">
    <property type="entry name" value="Metallo-depent_PP-like"/>
</dbReference>
<dbReference type="Pfam" id="PF00149">
    <property type="entry name" value="Metallophos"/>
    <property type="match status" value="1"/>
</dbReference>
<dbReference type="InterPro" id="IPR036397">
    <property type="entry name" value="RNaseH_sf"/>
</dbReference>
<dbReference type="InterPro" id="IPR002156">
    <property type="entry name" value="RNaseH_domain"/>
</dbReference>
<dbReference type="SMART" id="SM00156">
    <property type="entry name" value="PP2Ac"/>
    <property type="match status" value="1"/>
</dbReference>